<organism evidence="1 2">
    <name type="scientific">Mucilaginibacter robiniae</name>
    <dbReference type="NCBI Taxonomy" id="2728022"/>
    <lineage>
        <taxon>Bacteria</taxon>
        <taxon>Pseudomonadati</taxon>
        <taxon>Bacteroidota</taxon>
        <taxon>Sphingobacteriia</taxon>
        <taxon>Sphingobacteriales</taxon>
        <taxon>Sphingobacteriaceae</taxon>
        <taxon>Mucilaginibacter</taxon>
    </lineage>
</organism>
<dbReference type="RefSeq" id="WP_169607118.1">
    <property type="nucleotide sequence ID" value="NZ_CP051682.1"/>
</dbReference>
<name>A0A7L5E6N3_9SPHI</name>
<sequence>MPCTDSGRLGGQAAAQAQISIRAIAAQLGIIIAHDIVQLGGAATRSAALGLVFSFIL</sequence>
<dbReference type="EMBL" id="CP051682">
    <property type="protein sequence ID" value="QJD96046.1"/>
    <property type="molecule type" value="Genomic_DNA"/>
</dbReference>
<keyword evidence="2" id="KW-1185">Reference proteome</keyword>
<dbReference type="Proteomes" id="UP000503278">
    <property type="component" value="Chromosome"/>
</dbReference>
<dbReference type="AlphaFoldDB" id="A0A7L5E6N3"/>
<evidence type="ECO:0000313" key="2">
    <source>
        <dbReference type="Proteomes" id="UP000503278"/>
    </source>
</evidence>
<dbReference type="KEGG" id="mrob:HH214_09240"/>
<evidence type="ECO:0000313" key="1">
    <source>
        <dbReference type="EMBL" id="QJD96046.1"/>
    </source>
</evidence>
<accession>A0A7L5E6N3</accession>
<protein>
    <submittedName>
        <fullName evidence="1">Uncharacterized protein</fullName>
    </submittedName>
</protein>
<gene>
    <name evidence="1" type="ORF">HH214_09240</name>
</gene>
<proteinExistence type="predicted"/>
<reference evidence="1 2" key="1">
    <citation type="submission" date="2020-04" db="EMBL/GenBank/DDBJ databases">
        <title>Genome sequencing of novel species.</title>
        <authorList>
            <person name="Heo J."/>
            <person name="Kim S.-J."/>
            <person name="Kim J.-S."/>
            <person name="Hong S.-B."/>
            <person name="Kwon S.-W."/>
        </authorList>
    </citation>
    <scope>NUCLEOTIDE SEQUENCE [LARGE SCALE GENOMIC DNA]</scope>
    <source>
        <strain evidence="1 2">F39-2</strain>
    </source>
</reference>